<feature type="transmembrane region" description="Helical" evidence="1">
    <location>
        <begin position="12"/>
        <end position="30"/>
    </location>
</feature>
<evidence type="ECO:0000256" key="1">
    <source>
        <dbReference type="SAM" id="Phobius"/>
    </source>
</evidence>
<evidence type="ECO:0000313" key="2">
    <source>
        <dbReference type="EMBL" id="KKM86915.1"/>
    </source>
</evidence>
<name>A0A0F9NDW5_9ZZZZ</name>
<comment type="caution">
    <text evidence="2">The sequence shown here is derived from an EMBL/GenBank/DDBJ whole genome shotgun (WGS) entry which is preliminary data.</text>
</comment>
<keyword evidence="1" id="KW-1133">Transmembrane helix</keyword>
<reference evidence="2" key="1">
    <citation type="journal article" date="2015" name="Nature">
        <title>Complex archaea that bridge the gap between prokaryotes and eukaryotes.</title>
        <authorList>
            <person name="Spang A."/>
            <person name="Saw J.H."/>
            <person name="Jorgensen S.L."/>
            <person name="Zaremba-Niedzwiedzka K."/>
            <person name="Martijn J."/>
            <person name="Lind A.E."/>
            <person name="van Eijk R."/>
            <person name="Schleper C."/>
            <person name="Guy L."/>
            <person name="Ettema T.J."/>
        </authorList>
    </citation>
    <scope>NUCLEOTIDE SEQUENCE</scope>
</reference>
<dbReference type="EMBL" id="LAZR01007181">
    <property type="protein sequence ID" value="KKM86915.1"/>
    <property type="molecule type" value="Genomic_DNA"/>
</dbReference>
<feature type="transmembrane region" description="Helical" evidence="1">
    <location>
        <begin position="36"/>
        <end position="56"/>
    </location>
</feature>
<dbReference type="AlphaFoldDB" id="A0A0F9NDW5"/>
<sequence length="186" mass="22529">MFRNYKNIFKLISKYGFILIIVIIVIIFIFNRAFAIWFTLVLILLFSLWYLPTLTFKGKIVKLIKENSTLDDDDISQKLRRPIEEIREKISKLSKNQKRKKWLIVFLNKRYVSYNKETIKKFMELYLKGYQEKEIHENLKKQVNIRTRAEIKAIENTLNNQHRLVDGKETLRKKISIKIKNLEKKY</sequence>
<keyword evidence="1" id="KW-0472">Membrane</keyword>
<organism evidence="2">
    <name type="scientific">marine sediment metagenome</name>
    <dbReference type="NCBI Taxonomy" id="412755"/>
    <lineage>
        <taxon>unclassified sequences</taxon>
        <taxon>metagenomes</taxon>
        <taxon>ecological metagenomes</taxon>
    </lineage>
</organism>
<proteinExistence type="predicted"/>
<accession>A0A0F9NDW5</accession>
<keyword evidence="1" id="KW-0812">Transmembrane</keyword>
<gene>
    <name evidence="2" type="ORF">LCGC14_1274250</name>
</gene>
<protein>
    <submittedName>
        <fullName evidence="2">Uncharacterized protein</fullName>
    </submittedName>
</protein>